<dbReference type="GO" id="GO:0006310">
    <property type="term" value="P:DNA recombination"/>
    <property type="evidence" value="ECO:0007669"/>
    <property type="project" value="UniProtKB-KW"/>
</dbReference>
<dbReference type="InterPro" id="IPR010285">
    <property type="entry name" value="DNA_helicase_pif1-like_DEAD"/>
</dbReference>
<evidence type="ECO:0000259" key="2">
    <source>
        <dbReference type="Pfam" id="PF05970"/>
    </source>
</evidence>
<feature type="non-terminal residue" evidence="3">
    <location>
        <position position="109"/>
    </location>
</feature>
<dbReference type="GO" id="GO:0043139">
    <property type="term" value="F:5'-3' DNA helicase activity"/>
    <property type="evidence" value="ECO:0007669"/>
    <property type="project" value="UniProtKB-EC"/>
</dbReference>
<dbReference type="Pfam" id="PF05970">
    <property type="entry name" value="PIF1"/>
    <property type="match status" value="1"/>
</dbReference>
<feature type="non-terminal residue" evidence="3">
    <location>
        <position position="1"/>
    </location>
</feature>
<dbReference type="PANTHER" id="PTHR10492:SF57">
    <property type="entry name" value="ATP-DEPENDENT DNA HELICASE"/>
    <property type="match status" value="1"/>
</dbReference>
<evidence type="ECO:0000313" key="3">
    <source>
        <dbReference type="EMBL" id="THU78907.1"/>
    </source>
</evidence>
<comment type="cofactor">
    <cofactor evidence="1">
        <name>Mg(2+)</name>
        <dbReference type="ChEBI" id="CHEBI:18420"/>
    </cofactor>
</comment>
<name>A0A4S8KSV1_DENBC</name>
<keyword evidence="1" id="KW-0227">DNA damage</keyword>
<dbReference type="GO" id="GO:0000723">
    <property type="term" value="P:telomere maintenance"/>
    <property type="evidence" value="ECO:0007669"/>
    <property type="project" value="InterPro"/>
</dbReference>
<comment type="catalytic activity">
    <reaction evidence="1">
        <text>ATP + H2O = ADP + phosphate + H(+)</text>
        <dbReference type="Rhea" id="RHEA:13065"/>
        <dbReference type="ChEBI" id="CHEBI:15377"/>
        <dbReference type="ChEBI" id="CHEBI:15378"/>
        <dbReference type="ChEBI" id="CHEBI:30616"/>
        <dbReference type="ChEBI" id="CHEBI:43474"/>
        <dbReference type="ChEBI" id="CHEBI:456216"/>
        <dbReference type="EC" id="5.6.2.3"/>
    </reaction>
</comment>
<dbReference type="EC" id="5.6.2.3" evidence="1"/>
<gene>
    <name evidence="3" type="ORF">K435DRAFT_590706</name>
</gene>
<dbReference type="OrthoDB" id="3366231at2759"/>
<protein>
    <recommendedName>
        <fullName evidence="1">ATP-dependent DNA helicase</fullName>
        <ecNumber evidence="1">5.6.2.3</ecNumber>
    </recommendedName>
</protein>
<proteinExistence type="inferred from homology"/>
<reference evidence="3 4" key="1">
    <citation type="journal article" date="2019" name="Nat. Ecol. Evol.">
        <title>Megaphylogeny resolves global patterns of mushroom evolution.</title>
        <authorList>
            <person name="Varga T."/>
            <person name="Krizsan K."/>
            <person name="Foldi C."/>
            <person name="Dima B."/>
            <person name="Sanchez-Garcia M."/>
            <person name="Sanchez-Ramirez S."/>
            <person name="Szollosi G.J."/>
            <person name="Szarkandi J.G."/>
            <person name="Papp V."/>
            <person name="Albert L."/>
            <person name="Andreopoulos W."/>
            <person name="Angelini C."/>
            <person name="Antonin V."/>
            <person name="Barry K.W."/>
            <person name="Bougher N.L."/>
            <person name="Buchanan P."/>
            <person name="Buyck B."/>
            <person name="Bense V."/>
            <person name="Catcheside P."/>
            <person name="Chovatia M."/>
            <person name="Cooper J."/>
            <person name="Damon W."/>
            <person name="Desjardin D."/>
            <person name="Finy P."/>
            <person name="Geml J."/>
            <person name="Haridas S."/>
            <person name="Hughes K."/>
            <person name="Justo A."/>
            <person name="Karasinski D."/>
            <person name="Kautmanova I."/>
            <person name="Kiss B."/>
            <person name="Kocsube S."/>
            <person name="Kotiranta H."/>
            <person name="LaButti K.M."/>
            <person name="Lechner B.E."/>
            <person name="Liimatainen K."/>
            <person name="Lipzen A."/>
            <person name="Lukacs Z."/>
            <person name="Mihaltcheva S."/>
            <person name="Morgado L.N."/>
            <person name="Niskanen T."/>
            <person name="Noordeloos M.E."/>
            <person name="Ohm R.A."/>
            <person name="Ortiz-Santana B."/>
            <person name="Ovrebo C."/>
            <person name="Racz N."/>
            <person name="Riley R."/>
            <person name="Savchenko A."/>
            <person name="Shiryaev A."/>
            <person name="Soop K."/>
            <person name="Spirin V."/>
            <person name="Szebenyi C."/>
            <person name="Tomsovsky M."/>
            <person name="Tulloss R.E."/>
            <person name="Uehling J."/>
            <person name="Grigoriev I.V."/>
            <person name="Vagvolgyi C."/>
            <person name="Papp T."/>
            <person name="Martin F.M."/>
            <person name="Miettinen O."/>
            <person name="Hibbett D.S."/>
            <person name="Nagy L.G."/>
        </authorList>
    </citation>
    <scope>NUCLEOTIDE SEQUENCE [LARGE SCALE GENOMIC DNA]</scope>
    <source>
        <strain evidence="3 4">CBS 962.96</strain>
    </source>
</reference>
<dbReference type="GO" id="GO:0016887">
    <property type="term" value="F:ATP hydrolysis activity"/>
    <property type="evidence" value="ECO:0007669"/>
    <property type="project" value="RHEA"/>
</dbReference>
<feature type="domain" description="DNA helicase Pif1-like DEAD-box helicase" evidence="2">
    <location>
        <begin position="10"/>
        <end position="109"/>
    </location>
</feature>
<keyword evidence="1" id="KW-0347">Helicase</keyword>
<dbReference type="PANTHER" id="PTHR10492">
    <property type="match status" value="1"/>
</dbReference>
<keyword evidence="1" id="KW-0378">Hydrolase</keyword>
<dbReference type="EMBL" id="ML180112">
    <property type="protein sequence ID" value="THU78907.1"/>
    <property type="molecule type" value="Genomic_DNA"/>
</dbReference>
<evidence type="ECO:0000256" key="1">
    <source>
        <dbReference type="RuleBase" id="RU363044"/>
    </source>
</evidence>
<accession>A0A4S8KSV1</accession>
<keyword evidence="1" id="KW-0067">ATP-binding</keyword>
<dbReference type="Proteomes" id="UP000297245">
    <property type="component" value="Unassembled WGS sequence"/>
</dbReference>
<comment type="similarity">
    <text evidence="1">Belongs to the helicase family.</text>
</comment>
<dbReference type="GO" id="GO:0006281">
    <property type="term" value="P:DNA repair"/>
    <property type="evidence" value="ECO:0007669"/>
    <property type="project" value="UniProtKB-KW"/>
</dbReference>
<dbReference type="GO" id="GO:0005524">
    <property type="term" value="F:ATP binding"/>
    <property type="evidence" value="ECO:0007669"/>
    <property type="project" value="UniProtKB-KW"/>
</dbReference>
<organism evidence="3 4">
    <name type="scientific">Dendrothele bispora (strain CBS 962.96)</name>
    <dbReference type="NCBI Taxonomy" id="1314807"/>
    <lineage>
        <taxon>Eukaryota</taxon>
        <taxon>Fungi</taxon>
        <taxon>Dikarya</taxon>
        <taxon>Basidiomycota</taxon>
        <taxon>Agaricomycotina</taxon>
        <taxon>Agaricomycetes</taxon>
        <taxon>Agaricomycetidae</taxon>
        <taxon>Agaricales</taxon>
        <taxon>Agaricales incertae sedis</taxon>
        <taxon>Dendrothele</taxon>
    </lineage>
</organism>
<keyword evidence="1" id="KW-0233">DNA recombination</keyword>
<sequence length="109" mass="11872">VPMPVQKSVQLMDAVMDSYQNNSGHTFFLQNAGHCGTSWVSNTIASAICAKEDVVFTVKYSGIAALLLQGEQTAHSRFKLPIPILEDSVCPISENSKLHKVIAKTKLII</sequence>
<keyword evidence="4" id="KW-1185">Reference proteome</keyword>
<keyword evidence="1" id="KW-0234">DNA repair</keyword>
<dbReference type="AlphaFoldDB" id="A0A4S8KSV1"/>
<evidence type="ECO:0000313" key="4">
    <source>
        <dbReference type="Proteomes" id="UP000297245"/>
    </source>
</evidence>
<keyword evidence="1" id="KW-0547">Nucleotide-binding</keyword>